<evidence type="ECO:0000256" key="3">
    <source>
        <dbReference type="ARBA" id="ARBA00022490"/>
    </source>
</evidence>
<dbReference type="GO" id="GO:0019310">
    <property type="term" value="P:inositol catabolic process"/>
    <property type="evidence" value="ECO:0007669"/>
    <property type="project" value="InterPro"/>
</dbReference>
<dbReference type="GO" id="GO:0000166">
    <property type="term" value="F:nucleotide binding"/>
    <property type="evidence" value="ECO:0007669"/>
    <property type="project" value="InterPro"/>
</dbReference>
<keyword evidence="5" id="KW-0560">Oxidoreductase</keyword>
<dbReference type="SUPFAM" id="SSF109604">
    <property type="entry name" value="HD-domain/PDEase-like"/>
    <property type="match status" value="1"/>
</dbReference>
<proteinExistence type="predicted"/>
<dbReference type="SUPFAM" id="SSF55347">
    <property type="entry name" value="Glyceraldehyde-3-phosphate dehydrogenase-like, C-terminal domain"/>
    <property type="match status" value="1"/>
</dbReference>
<feature type="domain" description="Gfo/Idh/MocA-like oxidoreductase N-terminal" evidence="7">
    <location>
        <begin position="3"/>
        <end position="121"/>
    </location>
</feature>
<evidence type="ECO:0000256" key="1">
    <source>
        <dbReference type="ARBA" id="ARBA00001962"/>
    </source>
</evidence>
<evidence type="ECO:0000259" key="7">
    <source>
        <dbReference type="Pfam" id="PF01408"/>
    </source>
</evidence>
<dbReference type="GO" id="GO:0050113">
    <property type="term" value="F:inositol oxygenase activity"/>
    <property type="evidence" value="ECO:0007669"/>
    <property type="project" value="InterPro"/>
</dbReference>
<keyword evidence="4" id="KW-0479">Metal-binding</keyword>
<feature type="domain" description="GFO/IDH/MocA-like oxidoreductase" evidence="8">
    <location>
        <begin position="150"/>
        <end position="242"/>
    </location>
</feature>
<sequence length="578" mass="68108">MILNVSVIGCGRAGKMHLNTIKNSNKFKLHSVFDTNIKKAEEFSKIYKCSVDYTFKCILQKKFIDVVIITTPTNTHYDIVMESLKRNKHVFCEKPIGNNNVEINNCFNLAKKNNLKLLIGYQKRFDKNYLDVFKNQDEDPHFIFTTTRDFPKPTINYLKTSNGIVEDMLSHDIDIINYYMNFKKPNSVVAFCNTNDKELKDNNEIENISVLINYDNTIVNIMGSRKSIYGYDQRVEIYGDFGMNYLDNSTINTITKYNKDGIYNSKLKYSFPDRYKDAYTKELEHLYDIIVNDGECNIKQEHILLTKNICDAINESIKINKIIKIKDLRQYDLDTKQYRCYRDIYVNQTLESVKSLKKKYSNFDKGEYTLSDVLKMLDDFIDPSDPDVDVPNSIHAYQTAERIRRIHPTDLKLQITGLIHDLGKILFKFGEPSWNVVGDTFVVGCDFSDKIVYKELLKNNIDYFKYSKLGIYEQNCGLDKLHLSFGHDEYLYMVLKHNNTNLDQKYLDIIRYHSFYPWHTGNDYMYFMNDKDHDTLKNIRYFNSFDLYSKEDPIEITEEVKDYYARLLDDSFGNTLKW</sequence>
<dbReference type="Gene3D" id="3.30.360.10">
    <property type="entry name" value="Dihydrodipicolinate Reductase, domain 2"/>
    <property type="match status" value="1"/>
</dbReference>
<evidence type="ECO:0000259" key="8">
    <source>
        <dbReference type="Pfam" id="PF22725"/>
    </source>
</evidence>
<dbReference type="Pfam" id="PF05153">
    <property type="entry name" value="MIOX"/>
    <property type="match status" value="1"/>
</dbReference>
<evidence type="ECO:0000313" key="9">
    <source>
        <dbReference type="EMBL" id="QFG74616.1"/>
    </source>
</evidence>
<dbReference type="EMBL" id="MN448289">
    <property type="protein sequence ID" value="QFG74616.1"/>
    <property type="molecule type" value="Genomic_DNA"/>
</dbReference>
<dbReference type="GO" id="GO:0005506">
    <property type="term" value="F:iron ion binding"/>
    <property type="evidence" value="ECO:0007669"/>
    <property type="project" value="InterPro"/>
</dbReference>
<dbReference type="Pfam" id="PF01408">
    <property type="entry name" value="GFO_IDH_MocA"/>
    <property type="match status" value="1"/>
</dbReference>
<accession>A0A5J6VKA5</accession>
<dbReference type="PANTHER" id="PTHR12588:SF0">
    <property type="entry name" value="INOSITOL OXYGENASE"/>
    <property type="match status" value="1"/>
</dbReference>
<evidence type="ECO:0000256" key="5">
    <source>
        <dbReference type="ARBA" id="ARBA00023002"/>
    </source>
</evidence>
<keyword evidence="3" id="KW-0963">Cytoplasm</keyword>
<dbReference type="InterPro" id="IPR007828">
    <property type="entry name" value="Inositol_oxygenase"/>
</dbReference>
<name>A0A5J6VKA5_9VIRU</name>
<dbReference type="InterPro" id="IPR055170">
    <property type="entry name" value="GFO_IDH_MocA-like_dom"/>
</dbReference>
<evidence type="ECO:0000256" key="6">
    <source>
        <dbReference type="ARBA" id="ARBA00023004"/>
    </source>
</evidence>
<dbReference type="Gene3D" id="3.40.50.720">
    <property type="entry name" value="NAD(P)-binding Rossmann-like Domain"/>
    <property type="match status" value="1"/>
</dbReference>
<dbReference type="Pfam" id="PF22725">
    <property type="entry name" value="GFO_IDH_MocA_C3"/>
    <property type="match status" value="1"/>
</dbReference>
<keyword evidence="6" id="KW-0408">Iron</keyword>
<dbReference type="PANTHER" id="PTHR12588">
    <property type="entry name" value="MYOINOSITOL OXYGENASE"/>
    <property type="match status" value="1"/>
</dbReference>
<comment type="subcellular location">
    <subcellularLocation>
        <location evidence="2">Cytoplasm</location>
    </subcellularLocation>
</comment>
<reference evidence="9" key="1">
    <citation type="journal article" date="2019" name="Philos. Trans. R. Soc. Lond., B, Biol. Sci.">
        <title>Targeted metagenomic recovery of four divergent viruses reveals shared and distinctive characteristics of giant viruses of marine eukaryotes.</title>
        <authorList>
            <person name="Needham D.M."/>
            <person name="Poirier C."/>
            <person name="Hehenberger E."/>
            <person name="Jimenez V."/>
            <person name="Swalwell J.E."/>
            <person name="Santoro A.E."/>
            <person name="Worden A.Z."/>
        </authorList>
    </citation>
    <scope>NUCLEOTIDE SEQUENCE</scope>
    <source>
        <strain evidence="9">MPacV-611</strain>
    </source>
</reference>
<dbReference type="SUPFAM" id="SSF51735">
    <property type="entry name" value="NAD(P)-binding Rossmann-fold domains"/>
    <property type="match status" value="1"/>
</dbReference>
<dbReference type="InterPro" id="IPR036291">
    <property type="entry name" value="NAD(P)-bd_dom_sf"/>
</dbReference>
<protein>
    <submittedName>
        <fullName evidence="9">Myo-inositol oxygenase</fullName>
    </submittedName>
</protein>
<dbReference type="InterPro" id="IPR000683">
    <property type="entry name" value="Gfo/Idh/MocA-like_OxRdtase_N"/>
</dbReference>
<evidence type="ECO:0000256" key="4">
    <source>
        <dbReference type="ARBA" id="ARBA00022723"/>
    </source>
</evidence>
<evidence type="ECO:0000256" key="2">
    <source>
        <dbReference type="ARBA" id="ARBA00004496"/>
    </source>
</evidence>
<organism evidence="9">
    <name type="scientific">Megaviridae environmental sample</name>
    <dbReference type="NCBI Taxonomy" id="1737588"/>
    <lineage>
        <taxon>Viruses</taxon>
        <taxon>Varidnaviria</taxon>
        <taxon>Bamfordvirae</taxon>
        <taxon>Nucleocytoviricota</taxon>
        <taxon>Megaviricetes</taxon>
        <taxon>Imitervirales</taxon>
        <taxon>Mimiviridae</taxon>
        <taxon>environmental samples</taxon>
    </lineage>
</organism>
<comment type="cofactor">
    <cofactor evidence="1">
        <name>Fe cation</name>
        <dbReference type="ChEBI" id="CHEBI:24875"/>
    </cofactor>
</comment>